<dbReference type="InterPro" id="IPR011060">
    <property type="entry name" value="RibuloseP-bd_barrel"/>
</dbReference>
<dbReference type="InterPro" id="IPR006062">
    <property type="entry name" value="His_biosynth"/>
</dbReference>
<dbReference type="Pfam" id="PF00977">
    <property type="entry name" value="His_biosynth"/>
    <property type="match status" value="1"/>
</dbReference>
<evidence type="ECO:0000256" key="3">
    <source>
        <dbReference type="ARBA" id="ARBA00022605"/>
    </source>
</evidence>
<dbReference type="InterPro" id="IPR050064">
    <property type="entry name" value="IGPS_HisA/HisF"/>
</dbReference>
<evidence type="ECO:0000256" key="1">
    <source>
        <dbReference type="ARBA" id="ARBA00005091"/>
    </source>
</evidence>
<evidence type="ECO:0000256" key="5">
    <source>
        <dbReference type="ARBA" id="ARBA00023239"/>
    </source>
</evidence>
<proteinExistence type="predicted"/>
<dbReference type="EC" id="4.3.2.10" evidence="2"/>
<name>A0A0F9R625_9ZZZZ</name>
<dbReference type="EMBL" id="LAZR01003984">
    <property type="protein sequence ID" value="KKN12863.1"/>
    <property type="molecule type" value="Genomic_DNA"/>
</dbReference>
<gene>
    <name evidence="7" type="ORF">LCGC14_1012200</name>
</gene>
<protein>
    <recommendedName>
        <fullName evidence="2">imidazole glycerol-phosphate synthase</fullName>
        <ecNumber evidence="2">4.3.2.10</ecNumber>
    </recommendedName>
</protein>
<organism evidence="7">
    <name type="scientific">marine sediment metagenome</name>
    <dbReference type="NCBI Taxonomy" id="412755"/>
    <lineage>
        <taxon>unclassified sequences</taxon>
        <taxon>metagenomes</taxon>
        <taxon>ecological metagenomes</taxon>
    </lineage>
</organism>
<keyword evidence="4" id="KW-0368">Histidine biosynthesis</keyword>
<evidence type="ECO:0000313" key="7">
    <source>
        <dbReference type="EMBL" id="KKN12863.1"/>
    </source>
</evidence>
<evidence type="ECO:0000256" key="2">
    <source>
        <dbReference type="ARBA" id="ARBA00012809"/>
    </source>
</evidence>
<dbReference type="InterPro" id="IPR013785">
    <property type="entry name" value="Aldolase_TIM"/>
</dbReference>
<evidence type="ECO:0000256" key="6">
    <source>
        <dbReference type="ARBA" id="ARBA00047838"/>
    </source>
</evidence>
<comment type="pathway">
    <text evidence="1">Amino-acid biosynthesis; L-histidine biosynthesis; L-histidine from 5-phospho-alpha-D-ribose 1-diphosphate: step 5/9.</text>
</comment>
<comment type="catalytic activity">
    <reaction evidence="6">
        <text>5-[(5-phospho-1-deoxy-D-ribulos-1-ylimino)methylamino]-1-(5-phospho-beta-D-ribosyl)imidazole-4-carboxamide + L-glutamine = D-erythro-1-(imidazol-4-yl)glycerol 3-phosphate + 5-amino-1-(5-phospho-beta-D-ribosyl)imidazole-4-carboxamide + L-glutamate + H(+)</text>
        <dbReference type="Rhea" id="RHEA:24793"/>
        <dbReference type="ChEBI" id="CHEBI:15378"/>
        <dbReference type="ChEBI" id="CHEBI:29985"/>
        <dbReference type="ChEBI" id="CHEBI:58278"/>
        <dbReference type="ChEBI" id="CHEBI:58359"/>
        <dbReference type="ChEBI" id="CHEBI:58475"/>
        <dbReference type="ChEBI" id="CHEBI:58525"/>
        <dbReference type="EC" id="4.3.2.10"/>
    </reaction>
</comment>
<sequence length="254" mass="27608">MLKKRIIPVQLLVDGRLVKTVQFDRWRDVGDPVKSSAVYNSQYADELIFLNISRDRRSVADLQKLIKEVSTVCFMPMAMGGGITTAEEAAFLILNGADKIVVNSIAYGDSSVITKTADTFGAQAVVVCVDVRFDEERGDYVLYSDCGRRAQHVGLEEHVEHIIAAGAGEVMIQSIDRDGMMKGFDIALTQRVMAVSTAPVIAAGGSGNYEQMKDAFLATDVSALACGSLFNFSDSNPIRAKAFLSNHGLNFKKV</sequence>
<dbReference type="UniPathway" id="UPA00031">
    <property type="reaction ID" value="UER00010"/>
</dbReference>
<dbReference type="GO" id="GO:0000107">
    <property type="term" value="F:imidazoleglycerol-phosphate synthase activity"/>
    <property type="evidence" value="ECO:0007669"/>
    <property type="project" value="InterPro"/>
</dbReference>
<dbReference type="GO" id="GO:0016829">
    <property type="term" value="F:lyase activity"/>
    <property type="evidence" value="ECO:0007669"/>
    <property type="project" value="UniProtKB-KW"/>
</dbReference>
<accession>A0A0F9R625</accession>
<reference evidence="7" key="1">
    <citation type="journal article" date="2015" name="Nature">
        <title>Complex archaea that bridge the gap between prokaryotes and eukaryotes.</title>
        <authorList>
            <person name="Spang A."/>
            <person name="Saw J.H."/>
            <person name="Jorgensen S.L."/>
            <person name="Zaremba-Niedzwiedzka K."/>
            <person name="Martijn J."/>
            <person name="Lind A.E."/>
            <person name="van Eijk R."/>
            <person name="Schleper C."/>
            <person name="Guy L."/>
            <person name="Ettema T.J."/>
        </authorList>
    </citation>
    <scope>NUCLEOTIDE SEQUENCE</scope>
</reference>
<dbReference type="AlphaFoldDB" id="A0A0F9R625"/>
<dbReference type="InterPro" id="IPR004651">
    <property type="entry name" value="HisF"/>
</dbReference>
<comment type="caution">
    <text evidence="7">The sequence shown here is derived from an EMBL/GenBank/DDBJ whole genome shotgun (WGS) entry which is preliminary data.</text>
</comment>
<dbReference type="PANTHER" id="PTHR21235">
    <property type="entry name" value="IMIDAZOLE GLYCEROL PHOSPHATE SYNTHASE SUBUNIT HISF/H IGP SYNTHASE SUBUNIT HISF/H"/>
    <property type="match status" value="1"/>
</dbReference>
<dbReference type="Gene3D" id="3.20.20.70">
    <property type="entry name" value="Aldolase class I"/>
    <property type="match status" value="1"/>
</dbReference>
<dbReference type="SUPFAM" id="SSF51366">
    <property type="entry name" value="Ribulose-phoshate binding barrel"/>
    <property type="match status" value="1"/>
</dbReference>
<dbReference type="GO" id="GO:0000105">
    <property type="term" value="P:L-histidine biosynthetic process"/>
    <property type="evidence" value="ECO:0007669"/>
    <property type="project" value="UniProtKB-UniPathway"/>
</dbReference>
<keyword evidence="3" id="KW-0028">Amino-acid biosynthesis</keyword>
<dbReference type="PANTHER" id="PTHR21235:SF2">
    <property type="entry name" value="IMIDAZOLE GLYCEROL PHOSPHATE SYNTHASE HISHF"/>
    <property type="match status" value="1"/>
</dbReference>
<evidence type="ECO:0000256" key="4">
    <source>
        <dbReference type="ARBA" id="ARBA00023102"/>
    </source>
</evidence>
<dbReference type="CDD" id="cd04731">
    <property type="entry name" value="HisF"/>
    <property type="match status" value="1"/>
</dbReference>
<keyword evidence="5" id="KW-0456">Lyase</keyword>